<accession>A0ABY2BAW4</accession>
<sequence>MRRGGARWTSTLPHKRDHLSCTVLLREPTPRELHELNLTLSPTIDGMTVSMRYREWGSMLAPITNRVEGDWSNVVGRPHTYATPGTYTFTYTIQYCGPNGVQEVVKTAKLKIVRTTPSLQAWSEVPVVARPAAFRSVRSSRGRENTRLSSAVVTSCTSA</sequence>
<evidence type="ECO:0000313" key="2">
    <source>
        <dbReference type="Proteomes" id="UP000295818"/>
    </source>
</evidence>
<evidence type="ECO:0008006" key="3">
    <source>
        <dbReference type="Google" id="ProtNLM"/>
    </source>
</evidence>
<proteinExistence type="predicted"/>
<dbReference type="EMBL" id="SLWM01000021">
    <property type="protein sequence ID" value="TCO13940.1"/>
    <property type="molecule type" value="Genomic_DNA"/>
</dbReference>
<dbReference type="Proteomes" id="UP000295818">
    <property type="component" value="Unassembled WGS sequence"/>
</dbReference>
<gene>
    <name evidence="1" type="ORF">EV644_12119</name>
</gene>
<reference evidence="1 2" key="1">
    <citation type="journal article" date="2015" name="Stand. Genomic Sci.">
        <title>Genomic Encyclopedia of Bacterial and Archaeal Type Strains, Phase III: the genomes of soil and plant-associated and newly described type strains.</title>
        <authorList>
            <person name="Whitman W.B."/>
            <person name="Woyke T."/>
            <person name="Klenk H.P."/>
            <person name="Zhou Y."/>
            <person name="Lilburn T.G."/>
            <person name="Beck B.J."/>
            <person name="De Vos P."/>
            <person name="Vandamme P."/>
            <person name="Eisen J.A."/>
            <person name="Garrity G."/>
            <person name="Hugenholtz P."/>
            <person name="Kyrpides N.C."/>
        </authorList>
    </citation>
    <scope>NUCLEOTIDE SEQUENCE [LARGE SCALE GENOMIC DNA]</scope>
    <source>
        <strain evidence="1 2">VKM Ac-2538</strain>
    </source>
</reference>
<organism evidence="1 2">
    <name type="scientific">Kribbella orskensis</name>
    <dbReference type="NCBI Taxonomy" id="2512216"/>
    <lineage>
        <taxon>Bacteria</taxon>
        <taxon>Bacillati</taxon>
        <taxon>Actinomycetota</taxon>
        <taxon>Actinomycetes</taxon>
        <taxon>Propionibacteriales</taxon>
        <taxon>Kribbellaceae</taxon>
        <taxon>Kribbella</taxon>
    </lineage>
</organism>
<comment type="caution">
    <text evidence="1">The sequence shown here is derived from an EMBL/GenBank/DDBJ whole genome shotgun (WGS) entry which is preliminary data.</text>
</comment>
<evidence type="ECO:0000313" key="1">
    <source>
        <dbReference type="EMBL" id="TCO13940.1"/>
    </source>
</evidence>
<protein>
    <recommendedName>
        <fullName evidence="3">PKD domain-containing protein</fullName>
    </recommendedName>
</protein>
<name>A0ABY2BAW4_9ACTN</name>
<keyword evidence="2" id="KW-1185">Reference proteome</keyword>